<dbReference type="InterPro" id="IPR003661">
    <property type="entry name" value="HisK_dim/P_dom"/>
</dbReference>
<feature type="domain" description="Histidine kinase" evidence="11">
    <location>
        <begin position="281"/>
        <end position="486"/>
    </location>
</feature>
<evidence type="ECO:0000256" key="2">
    <source>
        <dbReference type="ARBA" id="ARBA00004651"/>
    </source>
</evidence>
<dbReference type="CDD" id="cd00082">
    <property type="entry name" value="HisKA"/>
    <property type="match status" value="1"/>
</dbReference>
<keyword evidence="4" id="KW-1003">Cell membrane</keyword>
<keyword evidence="6 13" id="KW-0808">Transferase</keyword>
<evidence type="ECO:0000259" key="12">
    <source>
        <dbReference type="PROSITE" id="PS50885"/>
    </source>
</evidence>
<dbReference type="EMBL" id="MLJW01000103">
    <property type="protein sequence ID" value="OIQ99664.1"/>
    <property type="molecule type" value="Genomic_DNA"/>
</dbReference>
<evidence type="ECO:0000313" key="13">
    <source>
        <dbReference type="EMBL" id="OIQ99664.1"/>
    </source>
</evidence>
<dbReference type="AlphaFoldDB" id="A0A1J5RTQ6"/>
<dbReference type="EC" id="2.7.13.3" evidence="3"/>
<feature type="transmembrane region" description="Helical" evidence="10">
    <location>
        <begin position="15"/>
        <end position="36"/>
    </location>
</feature>
<dbReference type="Pfam" id="PF00672">
    <property type="entry name" value="HAMP"/>
    <property type="match status" value="1"/>
</dbReference>
<dbReference type="InterPro" id="IPR003594">
    <property type="entry name" value="HATPase_dom"/>
</dbReference>
<dbReference type="InterPro" id="IPR003660">
    <property type="entry name" value="HAMP_dom"/>
</dbReference>
<comment type="catalytic activity">
    <reaction evidence="1">
        <text>ATP + protein L-histidine = ADP + protein N-phospho-L-histidine.</text>
        <dbReference type="EC" id="2.7.13.3"/>
    </reaction>
</comment>
<dbReference type="PROSITE" id="PS50109">
    <property type="entry name" value="HIS_KIN"/>
    <property type="match status" value="1"/>
</dbReference>
<evidence type="ECO:0000256" key="6">
    <source>
        <dbReference type="ARBA" id="ARBA00022679"/>
    </source>
</evidence>
<dbReference type="PANTHER" id="PTHR44936:SF10">
    <property type="entry name" value="SENSOR PROTEIN RSTB"/>
    <property type="match status" value="1"/>
</dbReference>
<dbReference type="SMART" id="SM00387">
    <property type="entry name" value="HATPase_c"/>
    <property type="match status" value="1"/>
</dbReference>
<dbReference type="PRINTS" id="PR00344">
    <property type="entry name" value="BCTRLSENSOR"/>
</dbReference>
<keyword evidence="5" id="KW-0597">Phosphoprotein</keyword>
<dbReference type="GO" id="GO:0005886">
    <property type="term" value="C:plasma membrane"/>
    <property type="evidence" value="ECO:0007669"/>
    <property type="project" value="UniProtKB-SubCell"/>
</dbReference>
<dbReference type="Gene3D" id="1.10.287.130">
    <property type="match status" value="1"/>
</dbReference>
<evidence type="ECO:0000256" key="7">
    <source>
        <dbReference type="ARBA" id="ARBA00022741"/>
    </source>
</evidence>
<dbReference type="InterPro" id="IPR004358">
    <property type="entry name" value="Sig_transdc_His_kin-like_C"/>
</dbReference>
<comment type="caution">
    <text evidence="13">The sequence shown here is derived from an EMBL/GenBank/DDBJ whole genome shotgun (WGS) entry which is preliminary data.</text>
</comment>
<feature type="domain" description="HAMP" evidence="12">
    <location>
        <begin position="207"/>
        <end position="261"/>
    </location>
</feature>
<protein>
    <recommendedName>
        <fullName evidence="3">histidine kinase</fullName>
        <ecNumber evidence="3">2.7.13.3</ecNumber>
    </recommendedName>
</protein>
<proteinExistence type="predicted"/>
<comment type="subcellular location">
    <subcellularLocation>
        <location evidence="2">Cell membrane</location>
        <topology evidence="2">Multi-pass membrane protein</topology>
    </subcellularLocation>
</comment>
<dbReference type="PROSITE" id="PS50885">
    <property type="entry name" value="HAMP"/>
    <property type="match status" value="1"/>
</dbReference>
<evidence type="ECO:0000256" key="9">
    <source>
        <dbReference type="ARBA" id="ARBA00022840"/>
    </source>
</evidence>
<evidence type="ECO:0000256" key="10">
    <source>
        <dbReference type="SAM" id="Phobius"/>
    </source>
</evidence>
<dbReference type="Gene3D" id="3.30.565.10">
    <property type="entry name" value="Histidine kinase-like ATPase, C-terminal domain"/>
    <property type="match status" value="1"/>
</dbReference>
<sequence>MPLRSLFNLSFRYKIPLWGSVLIVTTAVITSTALFLHSYDDVKRDMLRNATSQGQILAKTLVPVLLQDHVWQAYEIINAPLHGATRENAIQADTLLVLDAQRQVYVSTRPRRLPMLADFARRSGEYALVAASIAKMGDETSVIAPVASDYLYVATPIMDEQTSLGTLIQIYAKKILWPRFIASAGQLSWVVLLVLAVLLPINWYWGQRTAMPLLRLTERMEQLGHGLPDELPAKIYDYEDELGRLFRAYNRTLQQLREKALIEGEIIHSERLVAIGRLAAGIAHEINNPLLGMLTSINTLRHHGAPDARTSKTLTLLERGLTQITETVAALLVEAKVNSRDFAPQDIDDVQTLIAPQANKRRVAVAWTAGLREPVPLPSTLVRQVMINLILNAVQASEEGGGVEAAVALSGSVLLFEVVNGGRSLSDSQTEHLFEPFTNAGENGRGLGLWVCYQIVKQLGGAIAVDSTMAAGAGRTRFEVTLPFAAR</sequence>
<keyword evidence="8 13" id="KW-0418">Kinase</keyword>
<dbReference type="InterPro" id="IPR050980">
    <property type="entry name" value="2C_sensor_his_kinase"/>
</dbReference>
<keyword evidence="10" id="KW-1133">Transmembrane helix</keyword>
<reference evidence="13" key="1">
    <citation type="submission" date="2016-10" db="EMBL/GenBank/DDBJ databases">
        <title>Sequence of Gallionella enrichment culture.</title>
        <authorList>
            <person name="Poehlein A."/>
            <person name="Muehling M."/>
            <person name="Daniel R."/>
        </authorList>
    </citation>
    <scope>NUCLEOTIDE SEQUENCE</scope>
</reference>
<keyword evidence="9" id="KW-0067">ATP-binding</keyword>
<evidence type="ECO:0000256" key="1">
    <source>
        <dbReference type="ARBA" id="ARBA00000085"/>
    </source>
</evidence>
<keyword evidence="10" id="KW-0812">Transmembrane</keyword>
<organism evidence="13">
    <name type="scientific">mine drainage metagenome</name>
    <dbReference type="NCBI Taxonomy" id="410659"/>
    <lineage>
        <taxon>unclassified sequences</taxon>
        <taxon>metagenomes</taxon>
        <taxon>ecological metagenomes</taxon>
    </lineage>
</organism>
<dbReference type="SMART" id="SM00304">
    <property type="entry name" value="HAMP"/>
    <property type="match status" value="1"/>
</dbReference>
<name>A0A1J5RTQ6_9ZZZZ</name>
<accession>A0A1J5RTQ6</accession>
<dbReference type="SMART" id="SM00388">
    <property type="entry name" value="HisKA"/>
    <property type="match status" value="1"/>
</dbReference>
<evidence type="ECO:0000256" key="8">
    <source>
        <dbReference type="ARBA" id="ARBA00022777"/>
    </source>
</evidence>
<dbReference type="PANTHER" id="PTHR44936">
    <property type="entry name" value="SENSOR PROTEIN CREC"/>
    <property type="match status" value="1"/>
</dbReference>
<dbReference type="SUPFAM" id="SSF55874">
    <property type="entry name" value="ATPase domain of HSP90 chaperone/DNA topoisomerase II/histidine kinase"/>
    <property type="match status" value="1"/>
</dbReference>
<gene>
    <name evidence="13" type="primary">kinD_2</name>
    <name evidence="13" type="ORF">GALL_182430</name>
</gene>
<dbReference type="Pfam" id="PF02518">
    <property type="entry name" value="HATPase_c"/>
    <property type="match status" value="1"/>
</dbReference>
<keyword evidence="7" id="KW-0547">Nucleotide-binding</keyword>
<dbReference type="InterPro" id="IPR005467">
    <property type="entry name" value="His_kinase_dom"/>
</dbReference>
<dbReference type="SUPFAM" id="SSF47384">
    <property type="entry name" value="Homodimeric domain of signal transducing histidine kinase"/>
    <property type="match status" value="1"/>
</dbReference>
<evidence type="ECO:0000256" key="3">
    <source>
        <dbReference type="ARBA" id="ARBA00012438"/>
    </source>
</evidence>
<feature type="transmembrane region" description="Helical" evidence="10">
    <location>
        <begin position="180"/>
        <end position="205"/>
    </location>
</feature>
<keyword evidence="10" id="KW-0472">Membrane</keyword>
<dbReference type="InterPro" id="IPR036890">
    <property type="entry name" value="HATPase_C_sf"/>
</dbReference>
<evidence type="ECO:0000256" key="4">
    <source>
        <dbReference type="ARBA" id="ARBA00022475"/>
    </source>
</evidence>
<evidence type="ECO:0000256" key="5">
    <source>
        <dbReference type="ARBA" id="ARBA00022553"/>
    </source>
</evidence>
<evidence type="ECO:0000259" key="11">
    <source>
        <dbReference type="PROSITE" id="PS50109"/>
    </source>
</evidence>
<dbReference type="InterPro" id="IPR036097">
    <property type="entry name" value="HisK_dim/P_sf"/>
</dbReference>
<dbReference type="GO" id="GO:0005524">
    <property type="term" value="F:ATP binding"/>
    <property type="evidence" value="ECO:0007669"/>
    <property type="project" value="UniProtKB-KW"/>
</dbReference>
<dbReference type="GO" id="GO:0000155">
    <property type="term" value="F:phosphorelay sensor kinase activity"/>
    <property type="evidence" value="ECO:0007669"/>
    <property type="project" value="InterPro"/>
</dbReference>
<dbReference type="Gene3D" id="6.10.340.10">
    <property type="match status" value="1"/>
</dbReference>